<dbReference type="InterPro" id="IPR001268">
    <property type="entry name" value="NADH_UbQ_OxRdtase_30kDa_su"/>
</dbReference>
<evidence type="ECO:0000256" key="1">
    <source>
        <dbReference type="ARBA" id="ARBA00007569"/>
    </source>
</evidence>
<dbReference type="STRING" id="525909.Afer_0365"/>
<dbReference type="InterPro" id="IPR037232">
    <property type="entry name" value="NADH_quin_OxRdtase_su_C/D-like"/>
</dbReference>
<dbReference type="RefSeq" id="WP_015797834.1">
    <property type="nucleotide sequence ID" value="NC_013124.1"/>
</dbReference>
<dbReference type="EMBL" id="CP001631">
    <property type="protein sequence ID" value="ACU53333.1"/>
    <property type="molecule type" value="Genomic_DNA"/>
</dbReference>
<reference evidence="3 4" key="1">
    <citation type="journal article" date="2009" name="Stand. Genomic Sci.">
        <title>Complete genome sequence of Acidimicrobium ferrooxidans type strain (ICP).</title>
        <authorList>
            <person name="Clum A."/>
            <person name="Nolan M."/>
            <person name="Lang E."/>
            <person name="Glavina Del Rio T."/>
            <person name="Tice H."/>
            <person name="Copeland A."/>
            <person name="Cheng J.F."/>
            <person name="Lucas S."/>
            <person name="Chen F."/>
            <person name="Bruce D."/>
            <person name="Goodwin L."/>
            <person name="Pitluck S."/>
            <person name="Ivanova N."/>
            <person name="Mavrommatis K."/>
            <person name="Mikhailova N."/>
            <person name="Pati A."/>
            <person name="Chen A."/>
            <person name="Palaniappan K."/>
            <person name="Goker M."/>
            <person name="Spring S."/>
            <person name="Land M."/>
            <person name="Hauser L."/>
            <person name="Chang Y.J."/>
            <person name="Jeffries C.C."/>
            <person name="Chain P."/>
            <person name="Bristow J."/>
            <person name="Eisen J.A."/>
            <person name="Markowitz V."/>
            <person name="Hugenholtz P."/>
            <person name="Kyrpides N.C."/>
            <person name="Klenk H.P."/>
            <person name="Lapidus A."/>
        </authorList>
    </citation>
    <scope>NUCLEOTIDE SEQUENCE [LARGE SCALE GENOMIC DNA]</scope>
    <source>
        <strain evidence="4">DSM 10331 / JCM 15462 / NBRC 103882 / ICP</strain>
    </source>
</reference>
<evidence type="ECO:0000259" key="2">
    <source>
        <dbReference type="Pfam" id="PF00329"/>
    </source>
</evidence>
<dbReference type="SUPFAM" id="SSF143243">
    <property type="entry name" value="Nqo5-like"/>
    <property type="match status" value="1"/>
</dbReference>
<organism evidence="3 4">
    <name type="scientific">Acidimicrobium ferrooxidans (strain DSM 10331 / JCM 15462 / NBRC 103882 / ICP)</name>
    <dbReference type="NCBI Taxonomy" id="525909"/>
    <lineage>
        <taxon>Bacteria</taxon>
        <taxon>Bacillati</taxon>
        <taxon>Actinomycetota</taxon>
        <taxon>Acidimicrobiia</taxon>
        <taxon>Acidimicrobiales</taxon>
        <taxon>Acidimicrobiaceae</taxon>
        <taxon>Acidimicrobium</taxon>
    </lineage>
</organism>
<dbReference type="PANTHER" id="PTHR10884">
    <property type="entry name" value="NADH DEHYDROGENASE UBIQUINONE IRON-SULFUR PROTEIN 3"/>
    <property type="match status" value="1"/>
</dbReference>
<dbReference type="Proteomes" id="UP000000771">
    <property type="component" value="Chromosome"/>
</dbReference>
<name>C7M2T9_ACIFD</name>
<dbReference type="GO" id="GO:0008137">
    <property type="term" value="F:NADH dehydrogenase (ubiquinone) activity"/>
    <property type="evidence" value="ECO:0007669"/>
    <property type="project" value="InterPro"/>
</dbReference>
<feature type="domain" description="NADH:ubiquinone oxidoreductase 30kDa subunit" evidence="2">
    <location>
        <begin position="7"/>
        <end position="131"/>
    </location>
</feature>
<dbReference type="PANTHER" id="PTHR10884:SF14">
    <property type="entry name" value="NADH DEHYDROGENASE [UBIQUINONE] IRON-SULFUR PROTEIN 3, MITOCHONDRIAL"/>
    <property type="match status" value="1"/>
</dbReference>
<dbReference type="eggNOG" id="COG0852">
    <property type="taxonomic scope" value="Bacteria"/>
</dbReference>
<dbReference type="HOGENOM" id="CLU_042628_6_3_11"/>
<dbReference type="KEGG" id="afo:Afer_0365"/>
<accession>C7M2T9</accession>
<protein>
    <submittedName>
        <fullName evidence="3">NADH dehydrogenase (Ubiquinone) 30 kDa subunit</fullName>
    </submittedName>
</protein>
<dbReference type="Pfam" id="PF00329">
    <property type="entry name" value="Complex1_30kDa"/>
    <property type="match status" value="1"/>
</dbReference>
<dbReference type="AlphaFoldDB" id="C7M2T9"/>
<comment type="similarity">
    <text evidence="1">Belongs to the complex I 30 kDa subunit family.</text>
</comment>
<proteinExistence type="inferred from homology"/>
<gene>
    <name evidence="3" type="ordered locus">Afer_0365</name>
</gene>
<evidence type="ECO:0000313" key="3">
    <source>
        <dbReference type="EMBL" id="ACU53333.1"/>
    </source>
</evidence>
<evidence type="ECO:0000313" key="4">
    <source>
        <dbReference type="Proteomes" id="UP000000771"/>
    </source>
</evidence>
<sequence length="146" mass="16940">MSGVVRHVAREDWLETAEGLRADGFVMLADLTCVDYLEGVREDLPEEVVRERFEVVAVLRRMDPPAMVRLRAQVPDDDPVIDSLWSVYPGVEAFEREVFDLFGIHFRGHPDLSRILMPEDWEGHPLRKDYGVGRVAVQFKEVRRHR</sequence>
<keyword evidence="4" id="KW-1185">Reference proteome</keyword>
<keyword evidence="3" id="KW-0830">Ubiquinone</keyword>
<dbReference type="Gene3D" id="3.30.460.80">
    <property type="entry name" value="NADH:ubiquinone oxidoreductase, 30kDa subunit"/>
    <property type="match status" value="1"/>
</dbReference>